<reference evidence="3" key="1">
    <citation type="submission" date="2023-07" db="EMBL/GenBank/DDBJ databases">
        <title>Sequencing the genomes of 1000 actinobacteria strains.</title>
        <authorList>
            <person name="Klenk H.-P."/>
        </authorList>
    </citation>
    <scope>NUCLEOTIDE SEQUENCE</scope>
    <source>
        <strain evidence="3">DSM 44707</strain>
    </source>
</reference>
<dbReference type="Gene3D" id="2.60.120.260">
    <property type="entry name" value="Galactose-binding domain-like"/>
    <property type="match status" value="1"/>
</dbReference>
<dbReference type="Proteomes" id="UP001183643">
    <property type="component" value="Unassembled WGS sequence"/>
</dbReference>
<feature type="region of interest" description="Disordered" evidence="1">
    <location>
        <begin position="14"/>
        <end position="47"/>
    </location>
</feature>
<dbReference type="AlphaFoldDB" id="A0AAE4CAN0"/>
<accession>A0AAE4CAN0</accession>
<keyword evidence="2" id="KW-0472">Membrane</keyword>
<organism evidence="3 4">
    <name type="scientific">Catenuloplanes atrovinosus</name>
    <dbReference type="NCBI Taxonomy" id="137266"/>
    <lineage>
        <taxon>Bacteria</taxon>
        <taxon>Bacillati</taxon>
        <taxon>Actinomycetota</taxon>
        <taxon>Actinomycetes</taxon>
        <taxon>Micromonosporales</taxon>
        <taxon>Micromonosporaceae</taxon>
        <taxon>Catenuloplanes</taxon>
    </lineage>
</organism>
<dbReference type="InterPro" id="IPR008979">
    <property type="entry name" value="Galactose-bd-like_sf"/>
</dbReference>
<evidence type="ECO:0000313" key="3">
    <source>
        <dbReference type="EMBL" id="MDR7277182.1"/>
    </source>
</evidence>
<dbReference type="SUPFAM" id="SSF49785">
    <property type="entry name" value="Galactose-binding domain-like"/>
    <property type="match status" value="1"/>
</dbReference>
<protein>
    <submittedName>
        <fullName evidence="3">Uncharacterized protein</fullName>
    </submittedName>
</protein>
<evidence type="ECO:0000256" key="1">
    <source>
        <dbReference type="SAM" id="MobiDB-lite"/>
    </source>
</evidence>
<feature type="transmembrane region" description="Helical" evidence="2">
    <location>
        <begin position="188"/>
        <end position="207"/>
    </location>
</feature>
<comment type="caution">
    <text evidence="3">The sequence shown here is derived from an EMBL/GenBank/DDBJ whole genome shotgun (WGS) entry which is preliminary data.</text>
</comment>
<feature type="region of interest" description="Disordered" evidence="1">
    <location>
        <begin position="212"/>
        <end position="247"/>
    </location>
</feature>
<name>A0AAE4CAN0_9ACTN</name>
<keyword evidence="2" id="KW-0812">Transmembrane</keyword>
<evidence type="ECO:0000256" key="2">
    <source>
        <dbReference type="SAM" id="Phobius"/>
    </source>
</evidence>
<evidence type="ECO:0000313" key="4">
    <source>
        <dbReference type="Proteomes" id="UP001183643"/>
    </source>
</evidence>
<feature type="compositionally biased region" description="Low complexity" evidence="1">
    <location>
        <begin position="17"/>
        <end position="32"/>
    </location>
</feature>
<gene>
    <name evidence="3" type="ORF">J2S41_003960</name>
</gene>
<keyword evidence="4" id="KW-1185">Reference proteome</keyword>
<keyword evidence="2" id="KW-1133">Transmembrane helix</keyword>
<dbReference type="RefSeq" id="WP_310369383.1">
    <property type="nucleotide sequence ID" value="NZ_JAVDYB010000001.1"/>
</dbReference>
<dbReference type="EMBL" id="JAVDYB010000001">
    <property type="protein sequence ID" value="MDR7277182.1"/>
    <property type="molecule type" value="Genomic_DNA"/>
</dbReference>
<sequence length="392" mass="41751">MYADVFTGDPRWQAMDAPAARAASPATGGRSCCPPPNSPPPRRRRRAGSLRHLAEVIRTHRMAPGMAVDKDVVAGVLAGDLRYLTDPVPVVAVARASHHIVNLPFGDDDVQRLTVAVAHLKALLAAAHESDRRAPYLLPVPRPASALVERDAGLSHAAPADQIQLAWTPIVPTADTPPRRASTWLRPAAWVALLAIFAVGVLVGAAGSRLASSRPIADPTRPVAEAPARNARSACQSPGPSRPAGPVIMGAPGTPSGESIKPNWWANVLPVELRHTPTGFSATVPTGSTLPQEFLVARSGITMITGHRYRFDFTVTSDRPLDILLRIQDKTPPHYRPSLVESVPIGRTACRYSFTFTAAVTSHTTGEVTFQLGGQGAYTVRVDDAVLVEIDS</sequence>
<proteinExistence type="predicted"/>